<dbReference type="RefSeq" id="WP_057666138.1">
    <property type="nucleotide sequence ID" value="NZ_JBEWQO010000013.1"/>
</dbReference>
<name>A0A0R0BJP7_9GAMM</name>
<evidence type="ECO:0000313" key="4">
    <source>
        <dbReference type="Proteomes" id="UP000051254"/>
    </source>
</evidence>
<sequence length="99" mass="10511">MRRFAHCLILLLAPSSVVWADDAFNLSQRGACVYTDSAAAGVGARARNPRSEPVPVPSPRSSAARPGSEGGGGGGGSEDDLMQRMRAPRWHSFLPGMFR</sequence>
<accession>A0A0R0BJP7</accession>
<comment type="caution">
    <text evidence="3">The sequence shown here is derived from an EMBL/GenBank/DDBJ whole genome shotgun (WGS) entry which is preliminary data.</text>
</comment>
<keyword evidence="2" id="KW-0732">Signal</keyword>
<evidence type="ECO:0000256" key="2">
    <source>
        <dbReference type="SAM" id="SignalP"/>
    </source>
</evidence>
<dbReference type="PATRIC" id="fig|266128.3.peg.731"/>
<protein>
    <recommendedName>
        <fullName evidence="5">Secreted protein</fullName>
    </recommendedName>
</protein>
<evidence type="ECO:0000256" key="1">
    <source>
        <dbReference type="SAM" id="MobiDB-lite"/>
    </source>
</evidence>
<dbReference type="OrthoDB" id="5988501at2"/>
<dbReference type="EMBL" id="LDJH01000014">
    <property type="protein sequence ID" value="KRG57564.1"/>
    <property type="molecule type" value="Genomic_DNA"/>
</dbReference>
<organism evidence="3 4">
    <name type="scientific">Stenotrophomonas koreensis</name>
    <dbReference type="NCBI Taxonomy" id="266128"/>
    <lineage>
        <taxon>Bacteria</taxon>
        <taxon>Pseudomonadati</taxon>
        <taxon>Pseudomonadota</taxon>
        <taxon>Gammaproteobacteria</taxon>
        <taxon>Lysobacterales</taxon>
        <taxon>Lysobacteraceae</taxon>
        <taxon>Stenotrophomonas</taxon>
    </lineage>
</organism>
<evidence type="ECO:0008006" key="5">
    <source>
        <dbReference type="Google" id="ProtNLM"/>
    </source>
</evidence>
<evidence type="ECO:0000313" key="3">
    <source>
        <dbReference type="EMBL" id="KRG57564.1"/>
    </source>
</evidence>
<dbReference type="Proteomes" id="UP000051254">
    <property type="component" value="Unassembled WGS sequence"/>
</dbReference>
<reference evidence="3 4" key="1">
    <citation type="submission" date="2015-05" db="EMBL/GenBank/DDBJ databases">
        <title>Genome sequencing and analysis of members of genus Stenotrophomonas.</title>
        <authorList>
            <person name="Patil P.P."/>
            <person name="Midha S."/>
            <person name="Patil P.B."/>
        </authorList>
    </citation>
    <scope>NUCLEOTIDE SEQUENCE [LARGE SCALE GENOMIC DNA]</scope>
    <source>
        <strain evidence="3 4">DSM 17805</strain>
    </source>
</reference>
<gene>
    <name evidence="3" type="ORF">ABB25_09325</name>
</gene>
<feature type="chain" id="PRO_5006392566" description="Secreted protein" evidence="2">
    <location>
        <begin position="21"/>
        <end position="99"/>
    </location>
</feature>
<dbReference type="AlphaFoldDB" id="A0A0R0BJP7"/>
<dbReference type="STRING" id="266128.ABB25_09325"/>
<keyword evidence="4" id="KW-1185">Reference proteome</keyword>
<feature type="signal peptide" evidence="2">
    <location>
        <begin position="1"/>
        <end position="20"/>
    </location>
</feature>
<feature type="region of interest" description="Disordered" evidence="1">
    <location>
        <begin position="41"/>
        <end position="85"/>
    </location>
</feature>
<proteinExistence type="predicted"/>